<comment type="caution">
    <text evidence="2">The sequence shown here is derived from an EMBL/GenBank/DDBJ whole genome shotgun (WGS) entry which is preliminary data.</text>
</comment>
<feature type="compositionally biased region" description="Low complexity" evidence="1">
    <location>
        <begin position="98"/>
        <end position="112"/>
    </location>
</feature>
<feature type="compositionally biased region" description="Low complexity" evidence="1">
    <location>
        <begin position="120"/>
        <end position="132"/>
    </location>
</feature>
<accession>A0A8K0P3I9</accession>
<reference evidence="2" key="2">
    <citation type="submission" date="2017-10" db="EMBL/GenBank/DDBJ databases">
        <title>Ladona fulva Genome sequencing and assembly.</title>
        <authorList>
            <person name="Murali S."/>
            <person name="Richards S."/>
            <person name="Bandaranaike D."/>
            <person name="Bellair M."/>
            <person name="Blankenburg K."/>
            <person name="Chao H."/>
            <person name="Dinh H."/>
            <person name="Doddapaneni H."/>
            <person name="Dugan-Rocha S."/>
            <person name="Elkadiri S."/>
            <person name="Gnanaolivu R."/>
            <person name="Hernandez B."/>
            <person name="Skinner E."/>
            <person name="Javaid M."/>
            <person name="Lee S."/>
            <person name="Li M."/>
            <person name="Ming W."/>
            <person name="Munidasa M."/>
            <person name="Muniz J."/>
            <person name="Nguyen L."/>
            <person name="Hughes D."/>
            <person name="Osuji N."/>
            <person name="Pu L.-L."/>
            <person name="Puazo M."/>
            <person name="Qu C."/>
            <person name="Quiroz J."/>
            <person name="Raj R."/>
            <person name="Weissenberger G."/>
            <person name="Xin Y."/>
            <person name="Zou X."/>
            <person name="Han Y."/>
            <person name="Worley K."/>
            <person name="Muzny D."/>
            <person name="Gibbs R."/>
        </authorList>
    </citation>
    <scope>NUCLEOTIDE SEQUENCE</scope>
    <source>
        <strain evidence="2">Sampled in the wild</strain>
    </source>
</reference>
<feature type="compositionally biased region" description="Low complexity" evidence="1">
    <location>
        <begin position="229"/>
        <end position="246"/>
    </location>
</feature>
<gene>
    <name evidence="2" type="ORF">J437_LFUL009824</name>
</gene>
<feature type="compositionally biased region" description="Basic and acidic residues" evidence="1">
    <location>
        <begin position="28"/>
        <end position="38"/>
    </location>
</feature>
<feature type="compositionally biased region" description="Basic and acidic residues" evidence="1">
    <location>
        <begin position="174"/>
        <end position="185"/>
    </location>
</feature>
<dbReference type="Proteomes" id="UP000792457">
    <property type="component" value="Unassembled WGS sequence"/>
</dbReference>
<evidence type="ECO:0000313" key="2">
    <source>
        <dbReference type="EMBL" id="KAG8229699.1"/>
    </source>
</evidence>
<dbReference type="AlphaFoldDB" id="A0A8K0P3I9"/>
<reference evidence="2" key="1">
    <citation type="submission" date="2013-04" db="EMBL/GenBank/DDBJ databases">
        <authorList>
            <person name="Qu J."/>
            <person name="Murali S.C."/>
            <person name="Bandaranaike D."/>
            <person name="Bellair M."/>
            <person name="Blankenburg K."/>
            <person name="Chao H."/>
            <person name="Dinh H."/>
            <person name="Doddapaneni H."/>
            <person name="Downs B."/>
            <person name="Dugan-Rocha S."/>
            <person name="Elkadiri S."/>
            <person name="Gnanaolivu R.D."/>
            <person name="Hernandez B."/>
            <person name="Javaid M."/>
            <person name="Jayaseelan J.C."/>
            <person name="Lee S."/>
            <person name="Li M."/>
            <person name="Ming W."/>
            <person name="Munidasa M."/>
            <person name="Muniz J."/>
            <person name="Nguyen L."/>
            <person name="Ongeri F."/>
            <person name="Osuji N."/>
            <person name="Pu L.-L."/>
            <person name="Puazo M."/>
            <person name="Qu C."/>
            <person name="Quiroz J."/>
            <person name="Raj R."/>
            <person name="Weissenberger G."/>
            <person name="Xin Y."/>
            <person name="Zou X."/>
            <person name="Han Y."/>
            <person name="Richards S."/>
            <person name="Worley K."/>
            <person name="Muzny D."/>
            <person name="Gibbs R."/>
        </authorList>
    </citation>
    <scope>NUCLEOTIDE SEQUENCE</scope>
    <source>
        <strain evidence="2">Sampled in the wild</strain>
    </source>
</reference>
<name>A0A8K0P3I9_LADFU</name>
<dbReference type="OrthoDB" id="6154712at2759"/>
<feature type="compositionally biased region" description="Polar residues" evidence="1">
    <location>
        <begin position="206"/>
        <end position="218"/>
    </location>
</feature>
<feature type="compositionally biased region" description="Basic and acidic residues" evidence="1">
    <location>
        <begin position="10"/>
        <end position="20"/>
    </location>
</feature>
<evidence type="ECO:0000313" key="3">
    <source>
        <dbReference type="Proteomes" id="UP000792457"/>
    </source>
</evidence>
<feature type="compositionally biased region" description="Low complexity" evidence="1">
    <location>
        <begin position="151"/>
        <end position="173"/>
    </location>
</feature>
<dbReference type="EMBL" id="KZ308443">
    <property type="protein sequence ID" value="KAG8229699.1"/>
    <property type="molecule type" value="Genomic_DNA"/>
</dbReference>
<sequence length="298" mass="32432">MVTGKVTMTRGDERNRHLTDDSSIGSYRYEDLESTEHDGDVEDYSEGEGESTEPEHVDRLMYYPPAEDHGSDYTVNAMDVEELRRSQRRLKKPRPERGTGSQSGTSSSGPTSKISVPLISVSAATGSSVSGSQDSEEEDLEEEEEDEDETAASTPSADASDRNLLSMLSMSTESLDRVGQREKFMKNTYESLTTGGEENGGEERSPTSTKGGSISSQFRGPGIPGGSAEGSSNSGSMGSTTSSTSTLRNVAVINAARQIRQDSESIKKREELMRRIEETRRKLQSVSFTHGKILVIFS</sequence>
<protein>
    <submittedName>
        <fullName evidence="2">Uncharacterized protein</fullName>
    </submittedName>
</protein>
<evidence type="ECO:0000256" key="1">
    <source>
        <dbReference type="SAM" id="MobiDB-lite"/>
    </source>
</evidence>
<feature type="region of interest" description="Disordered" evidence="1">
    <location>
        <begin position="1"/>
        <end position="249"/>
    </location>
</feature>
<organism evidence="2 3">
    <name type="scientific">Ladona fulva</name>
    <name type="common">Scarce chaser dragonfly</name>
    <name type="synonym">Libellula fulva</name>
    <dbReference type="NCBI Taxonomy" id="123851"/>
    <lineage>
        <taxon>Eukaryota</taxon>
        <taxon>Metazoa</taxon>
        <taxon>Ecdysozoa</taxon>
        <taxon>Arthropoda</taxon>
        <taxon>Hexapoda</taxon>
        <taxon>Insecta</taxon>
        <taxon>Pterygota</taxon>
        <taxon>Palaeoptera</taxon>
        <taxon>Odonata</taxon>
        <taxon>Epiprocta</taxon>
        <taxon>Anisoptera</taxon>
        <taxon>Libelluloidea</taxon>
        <taxon>Libellulidae</taxon>
        <taxon>Ladona</taxon>
    </lineage>
</organism>
<keyword evidence="3" id="KW-1185">Reference proteome</keyword>
<feature type="compositionally biased region" description="Acidic residues" evidence="1">
    <location>
        <begin position="134"/>
        <end position="150"/>
    </location>
</feature>
<feature type="compositionally biased region" description="Acidic residues" evidence="1">
    <location>
        <begin position="39"/>
        <end position="52"/>
    </location>
</feature>
<proteinExistence type="predicted"/>